<protein>
    <recommendedName>
        <fullName evidence="4">C2H2-type domain-containing protein</fullName>
    </recommendedName>
</protein>
<gene>
    <name evidence="2" type="ORF">NEF87_003636</name>
</gene>
<dbReference type="EMBL" id="CP104013">
    <property type="protein sequence ID" value="UYP47351.1"/>
    <property type="molecule type" value="Genomic_DNA"/>
</dbReference>
<accession>A0ABY6HV08</accession>
<keyword evidence="3" id="KW-1185">Reference proteome</keyword>
<reference evidence="2" key="1">
    <citation type="submission" date="2022-09" db="EMBL/GenBank/DDBJ databases">
        <title>Actin cytoskeleton and complex cell architecture in an #Asgard archaeon.</title>
        <authorList>
            <person name="Ponce Toledo R.I."/>
            <person name="Schleper C."/>
            <person name="Rodrigues Oliveira T."/>
            <person name="Wollweber F."/>
            <person name="Xu J."/>
            <person name="Rittmann S."/>
            <person name="Klingl A."/>
            <person name="Pilhofer M."/>
        </authorList>
    </citation>
    <scope>NUCLEOTIDE SEQUENCE</scope>
    <source>
        <strain evidence="2">B-35</strain>
    </source>
</reference>
<sequence length="598" mass="70454">MQSRNSPIPKKFCTQCSTQLEPRLVEKLLLGKEVFCESCGHQFEINSKDQLRKHIQTQSPQAIPKVQPVQPRYTPGPTSIKPAKPSTSVKFEQFDANKYASLPANKQLIDIKGYKTIRKSNRKEFQKIKKQNRKAFKRPMVRDRRKYKKLIKNNKRLYKTTVKNNKRIYKITKLSNINADKITQKQIDKEFKTVKKANRKKHKTSLKNITKEYKRTARLNKKTFRKTKRKNSRSFQEKQRYNAKAFNRVLKTGEASQNYMVKFEPIPYEVKEFQAYDPGDTAKPPELVQISTKRHKFDPMTGKPITKQMRFDPMTGKPLLNQTEKEPTSFPQHIPEAKKNVPQQGISSPKPFPSMQIQELFMVLDDSVREQLMNLPISEEERNLLAKSFIYLNPTQQMKYLEELQHVNEYNEAEYEEFINRIKTLQIPTNQQDYLISQLHYIPDTHHHDFVSTLETSKNEESDENVTPTPEKEIKMEPSKETIQVLEDIDPIISKEQEEQTIQEELAKKEKQKKEMERIKQLEEQRKKSEQEKLELEGLKHEKRELERLKRVKDLKSKIKGEKQDSSEKDDLEDKPKEKSNDSENKDKSTSSKQKLTS</sequence>
<feature type="region of interest" description="Disordered" evidence="1">
    <location>
        <begin position="521"/>
        <end position="598"/>
    </location>
</feature>
<dbReference type="Proteomes" id="UP001208689">
    <property type="component" value="Chromosome"/>
</dbReference>
<organism evidence="2 3">
    <name type="scientific">Candidatus Lokiarchaeum ossiferum</name>
    <dbReference type="NCBI Taxonomy" id="2951803"/>
    <lineage>
        <taxon>Archaea</taxon>
        <taxon>Promethearchaeati</taxon>
        <taxon>Promethearchaeota</taxon>
        <taxon>Promethearchaeia</taxon>
        <taxon>Promethearchaeales</taxon>
        <taxon>Promethearchaeaceae</taxon>
        <taxon>Candidatus Lokiarchaeum</taxon>
    </lineage>
</organism>
<name>A0ABY6HV08_9ARCH</name>
<evidence type="ECO:0008006" key="4">
    <source>
        <dbReference type="Google" id="ProtNLM"/>
    </source>
</evidence>
<evidence type="ECO:0000313" key="2">
    <source>
        <dbReference type="EMBL" id="UYP47351.1"/>
    </source>
</evidence>
<evidence type="ECO:0000313" key="3">
    <source>
        <dbReference type="Proteomes" id="UP001208689"/>
    </source>
</evidence>
<evidence type="ECO:0000256" key="1">
    <source>
        <dbReference type="SAM" id="MobiDB-lite"/>
    </source>
</evidence>
<feature type="compositionally biased region" description="Basic and acidic residues" evidence="1">
    <location>
        <begin position="521"/>
        <end position="590"/>
    </location>
</feature>
<proteinExistence type="predicted"/>